<dbReference type="InterPro" id="IPR002716">
    <property type="entry name" value="PIN_dom"/>
</dbReference>
<dbReference type="EMBL" id="BMFA01000004">
    <property type="protein sequence ID" value="GGB43668.1"/>
    <property type="molecule type" value="Genomic_DNA"/>
</dbReference>
<reference evidence="9" key="1">
    <citation type="journal article" date="2014" name="Int. J. Syst. Evol. Microbiol.">
        <title>Complete genome sequence of Corynebacterium casei LMG S-19264T (=DSM 44701T), isolated from a smear-ripened cheese.</title>
        <authorList>
            <consortium name="US DOE Joint Genome Institute (JGI-PGF)"/>
            <person name="Walter F."/>
            <person name="Albersmeier A."/>
            <person name="Kalinowski J."/>
            <person name="Ruckert C."/>
        </authorList>
    </citation>
    <scope>NUCLEOTIDE SEQUENCE</scope>
    <source>
        <strain evidence="9">CGMCC 1.12426</strain>
    </source>
</reference>
<dbReference type="InterPro" id="IPR029060">
    <property type="entry name" value="PIN-like_dom_sf"/>
</dbReference>
<evidence type="ECO:0000313" key="10">
    <source>
        <dbReference type="Proteomes" id="UP000605148"/>
    </source>
</evidence>
<keyword evidence="3" id="KW-0540">Nuclease</keyword>
<comment type="caution">
    <text evidence="9">The sequence shown here is derived from an EMBL/GenBank/DDBJ whole genome shotgun (WGS) entry which is preliminary data.</text>
</comment>
<dbReference type="SUPFAM" id="SSF88723">
    <property type="entry name" value="PIN domain-like"/>
    <property type="match status" value="1"/>
</dbReference>
<gene>
    <name evidence="9" type="ORF">GCM10011316_14530</name>
</gene>
<keyword evidence="6" id="KW-0460">Magnesium</keyword>
<evidence type="ECO:0000256" key="1">
    <source>
        <dbReference type="ARBA" id="ARBA00001946"/>
    </source>
</evidence>
<dbReference type="Pfam" id="PF01850">
    <property type="entry name" value="PIN"/>
    <property type="match status" value="1"/>
</dbReference>
<accession>A0A916TG65</accession>
<keyword evidence="2" id="KW-1277">Toxin-antitoxin system</keyword>
<sequence>MSYLIDTNIISEVRKGERCDPAVATWWAGVAEDDLWLSALVLGEIRKGVELVRRRDPRKAEALEAWLGDVIAGFGDRVLPVDTAVAEEWGRMNAIRPVPVIRAISRPIRQMLTKSNTSALFSAVLSRSVIKVGPSRCLRPDGLAGLTGRSHPVDFH</sequence>
<keyword evidence="4" id="KW-0479">Metal-binding</keyword>
<evidence type="ECO:0000256" key="3">
    <source>
        <dbReference type="ARBA" id="ARBA00022722"/>
    </source>
</evidence>
<evidence type="ECO:0000256" key="4">
    <source>
        <dbReference type="ARBA" id="ARBA00022723"/>
    </source>
</evidence>
<dbReference type="PANTHER" id="PTHR33653">
    <property type="entry name" value="RIBONUCLEASE VAPC2"/>
    <property type="match status" value="1"/>
</dbReference>
<name>A0A916TG65_9HYPH</name>
<dbReference type="Proteomes" id="UP000605148">
    <property type="component" value="Unassembled WGS sequence"/>
</dbReference>
<comment type="similarity">
    <text evidence="7">Belongs to the PINc/VapC protein family.</text>
</comment>
<dbReference type="Gene3D" id="3.40.50.1010">
    <property type="entry name" value="5'-nuclease"/>
    <property type="match status" value="1"/>
</dbReference>
<dbReference type="AlphaFoldDB" id="A0A916TG65"/>
<evidence type="ECO:0000259" key="8">
    <source>
        <dbReference type="Pfam" id="PF01850"/>
    </source>
</evidence>
<dbReference type="GO" id="GO:0004518">
    <property type="term" value="F:nuclease activity"/>
    <property type="evidence" value="ECO:0007669"/>
    <property type="project" value="UniProtKB-KW"/>
</dbReference>
<organism evidence="9 10">
    <name type="scientific">Roseibium aquae</name>
    <dbReference type="NCBI Taxonomy" id="1323746"/>
    <lineage>
        <taxon>Bacteria</taxon>
        <taxon>Pseudomonadati</taxon>
        <taxon>Pseudomonadota</taxon>
        <taxon>Alphaproteobacteria</taxon>
        <taxon>Hyphomicrobiales</taxon>
        <taxon>Stappiaceae</taxon>
        <taxon>Roseibium</taxon>
    </lineage>
</organism>
<evidence type="ECO:0000256" key="6">
    <source>
        <dbReference type="ARBA" id="ARBA00022842"/>
    </source>
</evidence>
<dbReference type="GO" id="GO:0046872">
    <property type="term" value="F:metal ion binding"/>
    <property type="evidence" value="ECO:0007669"/>
    <property type="project" value="UniProtKB-KW"/>
</dbReference>
<dbReference type="OrthoDB" id="9804823at2"/>
<dbReference type="CDD" id="cd18746">
    <property type="entry name" value="PIN_VapC4-5_FitB-like"/>
    <property type="match status" value="1"/>
</dbReference>
<evidence type="ECO:0000313" key="9">
    <source>
        <dbReference type="EMBL" id="GGB43668.1"/>
    </source>
</evidence>
<reference evidence="9" key="2">
    <citation type="submission" date="2020-09" db="EMBL/GenBank/DDBJ databases">
        <authorList>
            <person name="Sun Q."/>
            <person name="Zhou Y."/>
        </authorList>
    </citation>
    <scope>NUCLEOTIDE SEQUENCE</scope>
    <source>
        <strain evidence="9">CGMCC 1.12426</strain>
    </source>
</reference>
<feature type="domain" description="PIN" evidence="8">
    <location>
        <begin position="3"/>
        <end position="92"/>
    </location>
</feature>
<dbReference type="GO" id="GO:0016787">
    <property type="term" value="F:hydrolase activity"/>
    <property type="evidence" value="ECO:0007669"/>
    <property type="project" value="UniProtKB-KW"/>
</dbReference>
<comment type="cofactor">
    <cofactor evidence="1">
        <name>Mg(2+)</name>
        <dbReference type="ChEBI" id="CHEBI:18420"/>
    </cofactor>
</comment>
<dbReference type="PANTHER" id="PTHR33653:SF1">
    <property type="entry name" value="RIBONUCLEASE VAPC2"/>
    <property type="match status" value="1"/>
</dbReference>
<dbReference type="RefSeq" id="WP_150495810.1">
    <property type="nucleotide sequence ID" value="NZ_BMFA01000004.1"/>
</dbReference>
<protein>
    <recommendedName>
        <fullName evidence="8">PIN domain-containing protein</fullName>
    </recommendedName>
</protein>
<dbReference type="InterPro" id="IPR050556">
    <property type="entry name" value="Type_II_TA_system_RNase"/>
</dbReference>
<evidence type="ECO:0000256" key="7">
    <source>
        <dbReference type="ARBA" id="ARBA00038093"/>
    </source>
</evidence>
<evidence type="ECO:0000256" key="2">
    <source>
        <dbReference type="ARBA" id="ARBA00022649"/>
    </source>
</evidence>
<evidence type="ECO:0000256" key="5">
    <source>
        <dbReference type="ARBA" id="ARBA00022801"/>
    </source>
</evidence>
<keyword evidence="10" id="KW-1185">Reference proteome</keyword>
<keyword evidence="5" id="KW-0378">Hydrolase</keyword>
<proteinExistence type="inferred from homology"/>